<feature type="compositionally biased region" description="Polar residues" evidence="8">
    <location>
        <begin position="295"/>
        <end position="307"/>
    </location>
</feature>
<dbReference type="InterPro" id="IPR057475">
    <property type="entry name" value="CUT_C"/>
</dbReference>
<keyword evidence="3" id="KW-1003">Cell membrane</keyword>
<dbReference type="OrthoDB" id="6139674at2759"/>
<name>A0A1I7SRN2_BURXY</name>
<protein>
    <submittedName>
        <fullName evidence="12">(pine wood nematode) hypothetical protein</fullName>
    </submittedName>
    <submittedName>
        <fullName evidence="15">ZP domain-containing protein</fullName>
    </submittedName>
</protein>
<evidence type="ECO:0000256" key="6">
    <source>
        <dbReference type="ARBA" id="ARBA00022989"/>
    </source>
</evidence>
<dbReference type="SMART" id="SM00241">
    <property type="entry name" value="ZP"/>
    <property type="match status" value="1"/>
</dbReference>
<dbReference type="GO" id="GO:0005886">
    <property type="term" value="C:plasma membrane"/>
    <property type="evidence" value="ECO:0007669"/>
    <property type="project" value="UniProtKB-SubCell"/>
</dbReference>
<evidence type="ECO:0000256" key="5">
    <source>
        <dbReference type="ARBA" id="ARBA00022729"/>
    </source>
</evidence>
<evidence type="ECO:0000313" key="12">
    <source>
        <dbReference type="EMBL" id="CAD5217932.1"/>
    </source>
</evidence>
<evidence type="ECO:0000256" key="9">
    <source>
        <dbReference type="SAM" id="Phobius"/>
    </source>
</evidence>
<evidence type="ECO:0000313" key="13">
    <source>
        <dbReference type="Proteomes" id="UP000095284"/>
    </source>
</evidence>
<dbReference type="InterPro" id="IPR051962">
    <property type="entry name" value="Cuticlin"/>
</dbReference>
<feature type="domain" description="ZP" evidence="11">
    <location>
        <begin position="33"/>
        <end position="273"/>
    </location>
</feature>
<dbReference type="InterPro" id="IPR001507">
    <property type="entry name" value="ZP_dom"/>
</dbReference>
<evidence type="ECO:0000256" key="2">
    <source>
        <dbReference type="ARBA" id="ARBA00022460"/>
    </source>
</evidence>
<dbReference type="Pfam" id="PF25057">
    <property type="entry name" value="CUT_N"/>
    <property type="match status" value="1"/>
</dbReference>
<evidence type="ECO:0000313" key="14">
    <source>
        <dbReference type="Proteomes" id="UP000659654"/>
    </source>
</evidence>
<evidence type="ECO:0000256" key="10">
    <source>
        <dbReference type="SAM" id="SignalP"/>
    </source>
</evidence>
<evidence type="ECO:0000256" key="8">
    <source>
        <dbReference type="SAM" id="MobiDB-lite"/>
    </source>
</evidence>
<evidence type="ECO:0000256" key="3">
    <source>
        <dbReference type="ARBA" id="ARBA00022475"/>
    </source>
</evidence>
<feature type="transmembrane region" description="Helical" evidence="9">
    <location>
        <begin position="522"/>
        <end position="543"/>
    </location>
</feature>
<dbReference type="EMBL" id="CAJFDI010000002">
    <property type="protein sequence ID" value="CAD5217932.1"/>
    <property type="molecule type" value="Genomic_DNA"/>
</dbReference>
<keyword evidence="5 10" id="KW-0732">Signal</keyword>
<feature type="region of interest" description="Disordered" evidence="8">
    <location>
        <begin position="419"/>
        <end position="448"/>
    </location>
</feature>
<dbReference type="PROSITE" id="PS51034">
    <property type="entry name" value="ZP_2"/>
    <property type="match status" value="1"/>
</dbReference>
<dbReference type="SMR" id="A0A1I7SRN2"/>
<comment type="subcellular location">
    <subcellularLocation>
        <location evidence="1">Cell membrane</location>
        <topology evidence="1">Single-pass type I membrane protein</topology>
    </subcellularLocation>
</comment>
<gene>
    <name evidence="12" type="ORF">BXYJ_LOCUS5325</name>
</gene>
<dbReference type="Proteomes" id="UP000582659">
    <property type="component" value="Unassembled WGS sequence"/>
</dbReference>
<accession>A0A1I7SRN2</accession>
<dbReference type="Pfam" id="PF25301">
    <property type="entry name" value="CUT_C"/>
    <property type="match status" value="1"/>
</dbReference>
<evidence type="ECO:0000259" key="11">
    <source>
        <dbReference type="PROSITE" id="PS51034"/>
    </source>
</evidence>
<dbReference type="PANTHER" id="PTHR22907">
    <property type="entry name" value="GH04558P"/>
    <property type="match status" value="1"/>
</dbReference>
<dbReference type="Proteomes" id="UP000659654">
    <property type="component" value="Unassembled WGS sequence"/>
</dbReference>
<evidence type="ECO:0000256" key="4">
    <source>
        <dbReference type="ARBA" id="ARBA00022692"/>
    </source>
</evidence>
<evidence type="ECO:0000256" key="1">
    <source>
        <dbReference type="ARBA" id="ARBA00004251"/>
    </source>
</evidence>
<dbReference type="EMBL" id="CAJFCV020000002">
    <property type="protein sequence ID" value="CAG9102087.1"/>
    <property type="molecule type" value="Genomic_DNA"/>
</dbReference>
<dbReference type="GO" id="GO:0042302">
    <property type="term" value="F:structural constituent of cuticle"/>
    <property type="evidence" value="ECO:0007669"/>
    <property type="project" value="UniProtKB-KW"/>
</dbReference>
<organism evidence="13 15">
    <name type="scientific">Bursaphelenchus xylophilus</name>
    <name type="common">Pinewood nematode worm</name>
    <name type="synonym">Aphelenchoides xylophilus</name>
    <dbReference type="NCBI Taxonomy" id="6326"/>
    <lineage>
        <taxon>Eukaryota</taxon>
        <taxon>Metazoa</taxon>
        <taxon>Ecdysozoa</taxon>
        <taxon>Nematoda</taxon>
        <taxon>Chromadorea</taxon>
        <taxon>Rhabditida</taxon>
        <taxon>Tylenchina</taxon>
        <taxon>Tylenchomorpha</taxon>
        <taxon>Aphelenchoidea</taxon>
        <taxon>Aphelenchoididae</taxon>
        <taxon>Bursaphelenchus</taxon>
    </lineage>
</organism>
<keyword evidence="2" id="KW-0193">Cuticle</keyword>
<dbReference type="PANTHER" id="PTHR22907:SF54">
    <property type="entry name" value="GH04558P"/>
    <property type="match status" value="1"/>
</dbReference>
<dbReference type="eggNOG" id="ENOG502RY51">
    <property type="taxonomic scope" value="Eukaryota"/>
</dbReference>
<feature type="signal peptide" evidence="10">
    <location>
        <begin position="1"/>
        <end position="18"/>
    </location>
</feature>
<reference evidence="15" key="1">
    <citation type="submission" date="2016-11" db="UniProtKB">
        <authorList>
            <consortium name="WormBaseParasite"/>
        </authorList>
    </citation>
    <scope>IDENTIFICATION</scope>
</reference>
<keyword evidence="6 9" id="KW-1133">Transmembrane helix</keyword>
<keyword evidence="14" id="KW-1185">Reference proteome</keyword>
<dbReference type="Proteomes" id="UP000095284">
    <property type="component" value="Unplaced"/>
</dbReference>
<sequence length="554" mass="60709">MTTLRIALVAACIALASSDFHYDNEIIGEPEIECGYGVVNFKVRTTKGQASQVFVKGNSDNKDCVFHNTGNVTIDLSKCNIRRKREVSPTGITYAMTVIVQLHPLFVTKIDRAYNVNCFYMEKKQDVNIEFGVSELTTQSIAQDATTPTCTYTIHRDSPNGPIIQYGKVGDIIYHKWECPSPMYKMLLSLCKAVDGKGKEYPLQDEHGCSTDRFLFPEVTYSNDVTTAMVETSAFNFPDQNNVAFTCKIQLCYQQDNCDSITPPRCGHNKDKDIELNGDSLHGNDLNDDQLISSTVSDERISSTSAEKSTERAFAGDTEATTLKATTTTTQGTTTSASTTGATTTKATTTQSSTTKSSTTTSTTTSATSTTSTTTTTAVPVKSASSTKLFIPADFPRPDALEEGSGEVDAWMVSDIPEASENRNDSAESTPPPVQVLKKNKKRTPQAQRPIVEETTTLRAASRQQRNATPRPSNLLDMDVTNDLTVIDDYLNNAEQATQAQKQVYRDLNETPFGRGVCFSPVALLCGVLLILLLFVSVIFVLFRSRRSSKYYGA</sequence>
<keyword evidence="7 9" id="KW-0472">Membrane</keyword>
<evidence type="ECO:0000256" key="7">
    <source>
        <dbReference type="ARBA" id="ARBA00023136"/>
    </source>
</evidence>
<feature type="chain" id="PRO_5035399944" evidence="10">
    <location>
        <begin position="19"/>
        <end position="554"/>
    </location>
</feature>
<feature type="region of interest" description="Disordered" evidence="8">
    <location>
        <begin position="295"/>
        <end position="383"/>
    </location>
</feature>
<proteinExistence type="predicted"/>
<dbReference type="AlphaFoldDB" id="A0A1I7SRN2"/>
<dbReference type="InterPro" id="IPR056953">
    <property type="entry name" value="CUT_N"/>
</dbReference>
<evidence type="ECO:0000313" key="15">
    <source>
        <dbReference type="WBParaSite" id="BXY_1569800.1"/>
    </source>
</evidence>
<keyword evidence="4 9" id="KW-0812">Transmembrane</keyword>
<reference evidence="12" key="2">
    <citation type="submission" date="2020-09" db="EMBL/GenBank/DDBJ databases">
        <authorList>
            <person name="Kikuchi T."/>
        </authorList>
    </citation>
    <scope>NUCLEOTIDE SEQUENCE</scope>
    <source>
        <strain evidence="12">Ka4C1</strain>
    </source>
</reference>
<feature type="compositionally biased region" description="Low complexity" evidence="8">
    <location>
        <begin position="320"/>
        <end position="383"/>
    </location>
</feature>
<dbReference type="WBParaSite" id="BXY_1569800.1">
    <property type="protein sequence ID" value="BXY_1569800.1"/>
    <property type="gene ID" value="BXY_1569800"/>
</dbReference>